<dbReference type="Gene3D" id="3.30.470.20">
    <property type="entry name" value="ATP-grasp fold, B domain"/>
    <property type="match status" value="1"/>
</dbReference>
<dbReference type="Proteomes" id="UP000051952">
    <property type="component" value="Unassembled WGS sequence"/>
</dbReference>
<dbReference type="GO" id="GO:0000287">
    <property type="term" value="F:magnesium ion binding"/>
    <property type="evidence" value="ECO:0007669"/>
    <property type="project" value="InterPro"/>
</dbReference>
<name>A0A0S4IWQ6_BODSA</name>
<evidence type="ECO:0000313" key="2">
    <source>
        <dbReference type="Proteomes" id="UP000051952"/>
    </source>
</evidence>
<gene>
    <name evidence="1" type="ORF">BSAL_77520</name>
</gene>
<keyword evidence="2" id="KW-1185">Reference proteome</keyword>
<sequence>MSAPTNRSPLQLLIAVYGSDKKYVQNFEPFKAHCEHIASAASTQGEGRVRLPVHRVVVVQAADGEESPDNSNSGSSFHVLVQPAPTRVEDIDVLFLKMSTERVEARLSLRRWVEEVQAKQVARKRRPMVLVDALDASDSVKSRFPWQRCFLEELQIGSATQLCGASSDCEDGSATTASIEHLCGVAVGGENRGGLRPFVVKSDASNGPKFTHGMYVMAGTPAFTPEATSLHPPANAWAQAASTYLTECPTTQSLLVQEVVPSAAVVYKVYVLGPNYVFVKRLNNDAFLKSSAGVCGEVRERVWVFNSQDRTLFPPKLEEGGGEESDDVVWEQRILDASQPSSTDDAVADATPNATTRREIMSLLAAVVPYLQKPSVLGFGLFGMDLVALPVVEQPLPPPLHKVEGSIPSATSAIPQHHTTFALLDINYFPSFKGVPHAQEKLLQYIEHCVLRRNDSS</sequence>
<dbReference type="GO" id="GO:0005737">
    <property type="term" value="C:cytoplasm"/>
    <property type="evidence" value="ECO:0007669"/>
    <property type="project" value="TreeGrafter"/>
</dbReference>
<proteinExistence type="predicted"/>
<organism evidence="1 2">
    <name type="scientific">Bodo saltans</name>
    <name type="common">Flagellated protozoan</name>
    <dbReference type="NCBI Taxonomy" id="75058"/>
    <lineage>
        <taxon>Eukaryota</taxon>
        <taxon>Discoba</taxon>
        <taxon>Euglenozoa</taxon>
        <taxon>Kinetoplastea</taxon>
        <taxon>Metakinetoplastina</taxon>
        <taxon>Eubodonida</taxon>
        <taxon>Bodonidae</taxon>
        <taxon>Bodo</taxon>
    </lineage>
</organism>
<dbReference type="OrthoDB" id="25308at2759"/>
<dbReference type="PANTHER" id="PTHR14217:SF1">
    <property type="entry name" value="INOSITOL-TETRAKISPHOSPHATE 1-KINASE"/>
    <property type="match status" value="1"/>
</dbReference>
<dbReference type="VEuPathDB" id="TriTrypDB:BSAL_77520"/>
<dbReference type="AlphaFoldDB" id="A0A0S4IWQ6"/>
<dbReference type="EMBL" id="CYKH01000749">
    <property type="protein sequence ID" value="CUG31837.1"/>
    <property type="molecule type" value="Genomic_DNA"/>
</dbReference>
<reference evidence="2" key="1">
    <citation type="submission" date="2015-09" db="EMBL/GenBank/DDBJ databases">
        <authorList>
            <consortium name="Pathogen Informatics"/>
        </authorList>
    </citation>
    <scope>NUCLEOTIDE SEQUENCE [LARGE SCALE GENOMIC DNA]</scope>
    <source>
        <strain evidence="2">Lake Konstanz</strain>
    </source>
</reference>
<dbReference type="GO" id="GO:0052726">
    <property type="term" value="F:inositol-1,3,4-trisphosphate 5-kinase activity"/>
    <property type="evidence" value="ECO:0007669"/>
    <property type="project" value="InterPro"/>
</dbReference>
<dbReference type="PANTHER" id="PTHR14217">
    <property type="entry name" value="INOSITOL-TETRAKISPHOSPHATE 1-KINASE"/>
    <property type="match status" value="1"/>
</dbReference>
<accession>A0A0S4IWQ6</accession>
<dbReference type="GO" id="GO:0047325">
    <property type="term" value="F:inositol-3,4,5,6-tetrakisphosphate 1-kinase activity"/>
    <property type="evidence" value="ECO:0007669"/>
    <property type="project" value="InterPro"/>
</dbReference>
<dbReference type="GO" id="GO:0032957">
    <property type="term" value="P:inositol trisphosphate metabolic process"/>
    <property type="evidence" value="ECO:0007669"/>
    <property type="project" value="InterPro"/>
</dbReference>
<dbReference type="InterPro" id="IPR008656">
    <property type="entry name" value="Inositol_tetrakis-P_1-kinase"/>
</dbReference>
<protein>
    <submittedName>
        <fullName evidence="1">Uncharacterized protein</fullName>
    </submittedName>
</protein>
<dbReference type="GO" id="GO:0052725">
    <property type="term" value="F:inositol-1,3,4-trisphosphate 6-kinase activity"/>
    <property type="evidence" value="ECO:0007669"/>
    <property type="project" value="InterPro"/>
</dbReference>
<evidence type="ECO:0000313" key="1">
    <source>
        <dbReference type="EMBL" id="CUG31837.1"/>
    </source>
</evidence>
<dbReference type="GO" id="GO:0005524">
    <property type="term" value="F:ATP binding"/>
    <property type="evidence" value="ECO:0007669"/>
    <property type="project" value="InterPro"/>
</dbReference>